<dbReference type="PANTHER" id="PTHR37824:SF1">
    <property type="entry name" value="IRON-REGULATED SURFACE DETERMINANT PROTEIN C"/>
    <property type="match status" value="1"/>
</dbReference>
<feature type="region of interest" description="Disordered" evidence="6">
    <location>
        <begin position="203"/>
        <end position="321"/>
    </location>
</feature>
<dbReference type="InterPro" id="IPR006635">
    <property type="entry name" value="NEAT_dom"/>
</dbReference>
<reference evidence="9 10" key="1">
    <citation type="submission" date="2018-05" db="EMBL/GenBank/DDBJ databases">
        <title>Complete genome sequencing of three human clinical isolates of Staphylococcus caprae reveals virulence factors similar to those of S. epidermidis and S. capitis.</title>
        <authorList>
            <person name="Watanabe S."/>
            <person name="Cui L."/>
        </authorList>
    </citation>
    <scope>NUCLEOTIDE SEQUENCE [LARGE SCALE GENOMIC DNA]</scope>
    <source>
        <strain evidence="9 10">JMUB590</strain>
    </source>
</reference>
<dbReference type="Gene3D" id="2.60.40.1850">
    <property type="match status" value="1"/>
</dbReference>
<protein>
    <submittedName>
        <fullName evidence="9">Iron transport-associated domain protein</fullName>
    </submittedName>
</protein>
<keyword evidence="3" id="KW-0964">Secreted</keyword>
<dbReference type="EMBL" id="AP018586">
    <property type="protein sequence ID" value="BBD92878.1"/>
    <property type="molecule type" value="Genomic_DNA"/>
</dbReference>
<feature type="domain" description="NEAT" evidence="8">
    <location>
        <begin position="62"/>
        <end position="183"/>
    </location>
</feature>
<evidence type="ECO:0000256" key="5">
    <source>
        <dbReference type="ARBA" id="ARBA00023088"/>
    </source>
</evidence>
<evidence type="ECO:0000256" key="7">
    <source>
        <dbReference type="SAM" id="Phobius"/>
    </source>
</evidence>
<evidence type="ECO:0000256" key="1">
    <source>
        <dbReference type="ARBA" id="ARBA00004168"/>
    </source>
</evidence>
<dbReference type="SMART" id="SM00725">
    <property type="entry name" value="NEAT"/>
    <property type="match status" value="1"/>
</dbReference>
<feature type="compositionally biased region" description="Polar residues" evidence="6">
    <location>
        <begin position="215"/>
        <end position="240"/>
    </location>
</feature>
<keyword evidence="2" id="KW-0134">Cell wall</keyword>
<dbReference type="GeneID" id="58051565"/>
<keyword evidence="7" id="KW-1133">Transmembrane helix</keyword>
<name>A0ABM7FQJ1_9STAP</name>
<evidence type="ECO:0000256" key="2">
    <source>
        <dbReference type="ARBA" id="ARBA00022512"/>
    </source>
</evidence>
<evidence type="ECO:0000256" key="3">
    <source>
        <dbReference type="ARBA" id="ARBA00022525"/>
    </source>
</evidence>
<dbReference type="CDD" id="cd06920">
    <property type="entry name" value="NEAT"/>
    <property type="match status" value="1"/>
</dbReference>
<evidence type="ECO:0000313" key="10">
    <source>
        <dbReference type="Proteomes" id="UP000274772"/>
    </source>
</evidence>
<dbReference type="PANTHER" id="PTHR37824">
    <property type="entry name" value="IRON-REGULATED SURFACE DETERMINANT PROTEIN C"/>
    <property type="match status" value="1"/>
</dbReference>
<accession>A0ABM7FQJ1</accession>
<dbReference type="Pfam" id="PF05031">
    <property type="entry name" value="NEAT"/>
    <property type="match status" value="1"/>
</dbReference>
<organism evidence="9 10">
    <name type="scientific">Staphylococcus caprae</name>
    <dbReference type="NCBI Taxonomy" id="29380"/>
    <lineage>
        <taxon>Bacteria</taxon>
        <taxon>Bacillati</taxon>
        <taxon>Bacillota</taxon>
        <taxon>Bacilli</taxon>
        <taxon>Bacillales</taxon>
        <taxon>Staphylococcaceae</taxon>
        <taxon>Staphylococcus</taxon>
    </lineage>
</organism>
<keyword evidence="10" id="KW-1185">Reference proteome</keyword>
<keyword evidence="4" id="KW-0732">Signal</keyword>
<feature type="compositionally biased region" description="Basic and acidic residues" evidence="6">
    <location>
        <begin position="292"/>
        <end position="320"/>
    </location>
</feature>
<keyword evidence="7" id="KW-0812">Transmembrane</keyword>
<dbReference type="InterPro" id="IPR050436">
    <property type="entry name" value="IsdA"/>
</dbReference>
<evidence type="ECO:0000256" key="4">
    <source>
        <dbReference type="ARBA" id="ARBA00022729"/>
    </source>
</evidence>
<evidence type="ECO:0000256" key="6">
    <source>
        <dbReference type="SAM" id="MobiDB-lite"/>
    </source>
</evidence>
<dbReference type="InterPro" id="IPR037250">
    <property type="entry name" value="NEAT_dom_sf"/>
</dbReference>
<dbReference type="Proteomes" id="UP000274772">
    <property type="component" value="Chromosome"/>
</dbReference>
<dbReference type="PROSITE" id="PS50978">
    <property type="entry name" value="NEAT"/>
    <property type="match status" value="1"/>
</dbReference>
<dbReference type="RefSeq" id="WP_002442226.1">
    <property type="nucleotide sequence ID" value="NZ_AP018585.1"/>
</dbReference>
<evidence type="ECO:0000259" key="8">
    <source>
        <dbReference type="PROSITE" id="PS50978"/>
    </source>
</evidence>
<keyword evidence="5" id="KW-0572">Peptidoglycan-anchor</keyword>
<dbReference type="SUPFAM" id="SSF158911">
    <property type="entry name" value="NEAT domain-like"/>
    <property type="match status" value="1"/>
</dbReference>
<feature type="transmembrane region" description="Helical" evidence="7">
    <location>
        <begin position="327"/>
        <end position="347"/>
    </location>
</feature>
<sequence length="355" mass="41377">MNQWGRIKAKNFIIALTLCVTLINENHTYLAKADDETQSSADSYIERKIKNGKTDTTIHNDKDIKKQAVQFYVRRQNDKEPSHMNDYVDHPGFLVNIDGKTYFEITILNRKWWQSFHFYQKNKELKITTTDEDKDKDTITIRMPINDIKEEIKSRIHINIPSLKYDHHYVTYIVMTNKDKLEINHKNKVNTCDDKECNLNSNKFDENNNVEKNSDVLSNQTLIPEDNVSSKQKKPISQETLKPENQHQLFKDSMGNSNAITTNNHFPMTPSFGNTHTKSKPSHPTQLNPFQSKKDKPNPNFNRDADKKPQPKKEFKEMKPSHHTKTYVILGSLILLALLVLIATYFVNRKSESKK</sequence>
<comment type="subcellular location">
    <subcellularLocation>
        <location evidence="1">Secreted</location>
        <location evidence="1">Cell wall</location>
        <topology evidence="1">Peptidoglycan-anchor</topology>
    </subcellularLocation>
</comment>
<gene>
    <name evidence="9" type="ORF">JMUB590_1821</name>
</gene>
<keyword evidence="7" id="KW-0472">Membrane</keyword>
<proteinExistence type="predicted"/>
<feature type="compositionally biased region" description="Polar residues" evidence="6">
    <location>
        <begin position="254"/>
        <end position="291"/>
    </location>
</feature>
<evidence type="ECO:0000313" key="9">
    <source>
        <dbReference type="EMBL" id="BBD92878.1"/>
    </source>
</evidence>